<dbReference type="InterPro" id="IPR020288">
    <property type="entry name" value="Sheath_initiator"/>
</dbReference>
<dbReference type="Pfam" id="PF10934">
    <property type="entry name" value="Sheath_initiator"/>
    <property type="match status" value="1"/>
</dbReference>
<sequence length="146" mass="16749">MFPVYDFEGEDATSIVPTMGKVFLFDFKEKQHVIRDGKPVEATYEQAIQQWITMLLITDLDKYAVYRGTEFGMTFREFIGRRDLPVGVVVSEVKRQLEEQVTRHPEIEAVTNFSMTRDNNVAIISFDVETKRGVISVVESEVVYSG</sequence>
<proteinExistence type="predicted"/>
<dbReference type="RefSeq" id="WP_268631901.1">
    <property type="nucleotide sequence ID" value="NZ_JAMDLY010000008.1"/>
</dbReference>
<gene>
    <name evidence="1" type="ORF">M5X04_07480</name>
</gene>
<dbReference type="EMBL" id="JAMDLY010000008">
    <property type="protein sequence ID" value="MCY9529176.1"/>
    <property type="molecule type" value="Genomic_DNA"/>
</dbReference>
<reference evidence="1 2" key="1">
    <citation type="submission" date="2022-05" db="EMBL/GenBank/DDBJ databases">
        <title>Genome Sequencing of Bee-Associated Microbes.</title>
        <authorList>
            <person name="Dunlap C."/>
        </authorList>
    </citation>
    <scope>NUCLEOTIDE SEQUENCE [LARGE SCALE GENOMIC DNA]</scope>
    <source>
        <strain evidence="1 2">NRRL NRS-750</strain>
    </source>
</reference>
<dbReference type="Proteomes" id="UP001527090">
    <property type="component" value="Unassembled WGS sequence"/>
</dbReference>
<evidence type="ECO:0000313" key="1">
    <source>
        <dbReference type="EMBL" id="MCY9529176.1"/>
    </source>
</evidence>
<keyword evidence="2" id="KW-1185">Reference proteome</keyword>
<comment type="caution">
    <text evidence="1">The sequence shown here is derived from an EMBL/GenBank/DDBJ whole genome shotgun (WGS) entry which is preliminary data.</text>
</comment>
<name>A0ABT4EA00_PAEAL</name>
<evidence type="ECO:0000313" key="2">
    <source>
        <dbReference type="Proteomes" id="UP001527090"/>
    </source>
</evidence>
<accession>A0ABT4EA00</accession>
<protein>
    <submittedName>
        <fullName evidence="1">DUF2634 domain-containing protein</fullName>
    </submittedName>
</protein>
<organism evidence="1 2">
    <name type="scientific">Paenibacillus alvei</name>
    <name type="common">Bacillus alvei</name>
    <dbReference type="NCBI Taxonomy" id="44250"/>
    <lineage>
        <taxon>Bacteria</taxon>
        <taxon>Bacillati</taxon>
        <taxon>Bacillota</taxon>
        <taxon>Bacilli</taxon>
        <taxon>Bacillales</taxon>
        <taxon>Paenibacillaceae</taxon>
        <taxon>Paenibacillus</taxon>
    </lineage>
</organism>